<evidence type="ECO:0000313" key="9">
    <source>
        <dbReference type="Proteomes" id="UP000034849"/>
    </source>
</evidence>
<dbReference type="Pfam" id="PF13462">
    <property type="entry name" value="Thioredoxin_4"/>
    <property type="match status" value="1"/>
</dbReference>
<dbReference type="AlphaFoldDB" id="A0A0G0GNY0"/>
<dbReference type="EMBL" id="LBSX01000004">
    <property type="protein sequence ID" value="KKQ27870.1"/>
    <property type="molecule type" value="Genomic_DNA"/>
</dbReference>
<accession>A0A0G0GNY0</accession>
<reference evidence="8 9" key="1">
    <citation type="journal article" date="2015" name="Nature">
        <title>rRNA introns, odd ribosomes, and small enigmatic genomes across a large radiation of phyla.</title>
        <authorList>
            <person name="Brown C.T."/>
            <person name="Hug L.A."/>
            <person name="Thomas B.C."/>
            <person name="Sharon I."/>
            <person name="Castelle C.J."/>
            <person name="Singh A."/>
            <person name="Wilkins M.J."/>
            <person name="Williams K.H."/>
            <person name="Banfield J.F."/>
        </authorList>
    </citation>
    <scope>NUCLEOTIDE SEQUENCE [LARGE SCALE GENOMIC DNA]</scope>
</reference>
<evidence type="ECO:0000256" key="6">
    <source>
        <dbReference type="SAM" id="Phobius"/>
    </source>
</evidence>
<dbReference type="PANTHER" id="PTHR13887:SF14">
    <property type="entry name" value="DISULFIDE BOND FORMATION PROTEIN D"/>
    <property type="match status" value="1"/>
</dbReference>
<sequence>MIKTKQLLLIFIPAILLVMLVFFVRIIQYNPLNPSAAEYEKIKPTSFNIPLNLEDPIIGNKNTGTTLVVFGDFGCPTCQAQHELLKELITKYPTKVKVIWKGLSRTVYPASTELAHNYAYCANKQKKFNEFAETAFVNGDNLNKEVLDLIAVNINLDSKKLTDCLASAEPKNYLQKNEQLAMLLNIQALPTIFFNNKQIQAPQLLEGWETLLKL</sequence>
<keyword evidence="5" id="KW-0676">Redox-active center</keyword>
<feature type="transmembrane region" description="Helical" evidence="6">
    <location>
        <begin position="7"/>
        <end position="27"/>
    </location>
</feature>
<dbReference type="InterPro" id="IPR012336">
    <property type="entry name" value="Thioredoxin-like_fold"/>
</dbReference>
<evidence type="ECO:0000259" key="7">
    <source>
        <dbReference type="PROSITE" id="PS51352"/>
    </source>
</evidence>
<dbReference type="PANTHER" id="PTHR13887">
    <property type="entry name" value="GLUTATHIONE S-TRANSFERASE KAPPA"/>
    <property type="match status" value="1"/>
</dbReference>
<dbReference type="STRING" id="1619046.US42_C0004G0009"/>
<gene>
    <name evidence="8" type="ORF">US42_C0004G0009</name>
</gene>
<evidence type="ECO:0000256" key="4">
    <source>
        <dbReference type="ARBA" id="ARBA00023157"/>
    </source>
</evidence>
<keyword evidence="6" id="KW-1133">Transmembrane helix</keyword>
<proteinExistence type="inferred from homology"/>
<name>A0A0G0GNY0_9BACT</name>
<keyword evidence="4" id="KW-1015">Disulfide bond</keyword>
<dbReference type="Gene3D" id="3.40.30.10">
    <property type="entry name" value="Glutaredoxin"/>
    <property type="match status" value="1"/>
</dbReference>
<evidence type="ECO:0000256" key="3">
    <source>
        <dbReference type="ARBA" id="ARBA00023002"/>
    </source>
</evidence>
<dbReference type="GO" id="GO:0016491">
    <property type="term" value="F:oxidoreductase activity"/>
    <property type="evidence" value="ECO:0007669"/>
    <property type="project" value="UniProtKB-KW"/>
</dbReference>
<evidence type="ECO:0000256" key="5">
    <source>
        <dbReference type="ARBA" id="ARBA00023284"/>
    </source>
</evidence>
<keyword evidence="6" id="KW-0472">Membrane</keyword>
<dbReference type="Proteomes" id="UP000034849">
    <property type="component" value="Unassembled WGS sequence"/>
</dbReference>
<dbReference type="InterPro" id="IPR013766">
    <property type="entry name" value="Thioredoxin_domain"/>
</dbReference>
<feature type="domain" description="Thioredoxin" evidence="7">
    <location>
        <begin position="30"/>
        <end position="170"/>
    </location>
</feature>
<keyword evidence="6" id="KW-0812">Transmembrane</keyword>
<protein>
    <submittedName>
        <fullName evidence="8">DSBA oxidoreductase</fullName>
    </submittedName>
</protein>
<evidence type="ECO:0000256" key="2">
    <source>
        <dbReference type="ARBA" id="ARBA00022729"/>
    </source>
</evidence>
<comment type="similarity">
    <text evidence="1">Belongs to the thioredoxin family. DsbA subfamily.</text>
</comment>
<comment type="caution">
    <text evidence="8">The sequence shown here is derived from an EMBL/GenBank/DDBJ whole genome shotgun (WGS) entry which is preliminary data.</text>
</comment>
<dbReference type="PROSITE" id="PS51352">
    <property type="entry name" value="THIOREDOXIN_2"/>
    <property type="match status" value="1"/>
</dbReference>
<dbReference type="InterPro" id="IPR036249">
    <property type="entry name" value="Thioredoxin-like_sf"/>
</dbReference>
<evidence type="ECO:0000313" key="8">
    <source>
        <dbReference type="EMBL" id="KKQ27870.1"/>
    </source>
</evidence>
<dbReference type="SUPFAM" id="SSF52833">
    <property type="entry name" value="Thioredoxin-like"/>
    <property type="match status" value="1"/>
</dbReference>
<keyword evidence="3" id="KW-0560">Oxidoreductase</keyword>
<evidence type="ECO:0000256" key="1">
    <source>
        <dbReference type="ARBA" id="ARBA00005791"/>
    </source>
</evidence>
<keyword evidence="2" id="KW-0732">Signal</keyword>
<organism evidence="8 9">
    <name type="scientific">Candidatus Magasanikbacteria bacterium GW2011_GWC2_37_14</name>
    <dbReference type="NCBI Taxonomy" id="1619046"/>
    <lineage>
        <taxon>Bacteria</taxon>
        <taxon>Candidatus Magasanikiibacteriota</taxon>
    </lineage>
</organism>